<dbReference type="InterPro" id="IPR043749">
    <property type="entry name" value="DUF5694"/>
</dbReference>
<comment type="caution">
    <text evidence="1">The sequence shown here is derived from an EMBL/GenBank/DDBJ whole genome shotgun (WGS) entry which is preliminary data.</text>
</comment>
<dbReference type="Pfam" id="PF18950">
    <property type="entry name" value="DUF5694"/>
    <property type="match status" value="1"/>
</dbReference>
<dbReference type="RefSeq" id="WP_243360332.1">
    <property type="nucleotide sequence ID" value="NZ_JALGBH010000001.1"/>
</dbReference>
<dbReference type="Proteomes" id="UP001165460">
    <property type="component" value="Unassembled WGS sequence"/>
</dbReference>
<reference evidence="1" key="1">
    <citation type="submission" date="2022-03" db="EMBL/GenBank/DDBJ databases">
        <authorList>
            <person name="Woo C.Y."/>
        </authorList>
    </citation>
    <scope>NUCLEOTIDE SEQUENCE</scope>
    <source>
        <strain evidence="1">CYS-01</strain>
    </source>
</reference>
<organism evidence="1 2">
    <name type="scientific">Pedobacter montanisoli</name>
    <dbReference type="NCBI Taxonomy" id="2923277"/>
    <lineage>
        <taxon>Bacteria</taxon>
        <taxon>Pseudomonadati</taxon>
        <taxon>Bacteroidota</taxon>
        <taxon>Sphingobacteriia</taxon>
        <taxon>Sphingobacteriales</taxon>
        <taxon>Sphingobacteriaceae</taxon>
        <taxon>Pedobacter</taxon>
    </lineage>
</organism>
<proteinExistence type="predicted"/>
<protein>
    <submittedName>
        <fullName evidence="1">DUF5694 domain-containing protein</fullName>
    </submittedName>
</protein>
<name>A0ABS9ZU65_9SPHI</name>
<gene>
    <name evidence="1" type="ORF">MMF97_05330</name>
</gene>
<evidence type="ECO:0000313" key="2">
    <source>
        <dbReference type="Proteomes" id="UP001165460"/>
    </source>
</evidence>
<keyword evidence="2" id="KW-1185">Reference proteome</keyword>
<accession>A0ABS9ZU65</accession>
<dbReference type="EMBL" id="JALGBH010000001">
    <property type="protein sequence ID" value="MCJ0742126.1"/>
    <property type="molecule type" value="Genomic_DNA"/>
</dbReference>
<sequence length="315" mass="36547">MRIKKSPYSSVFPLKQPCHLLPLPPHKIIEPMLKSSFQKLFIAFAFSLCFLNAFSQNKKINVILIGTYHFNNPGNDAVKAKERNILSEESQKDLEQITNQLQKKYQPDQIFVESNFNQKAKLDQQYQLYFNNEFAKFTDTVTKPRMKRFYIEGETYQLAFRLAKKSGNKEVYPIDTLIEMRFDLLQKMVKADPVANKIFEETLASLTARSNDCLSKKNLKEVLLCMNEEADFNRNKGFYISFANALGKDGKYFGAHLVADWYKRNLIMYANIQHQLKPSAKNVVVLVGGGHAAMFREFFKNDENFNLIELKEAFK</sequence>
<evidence type="ECO:0000313" key="1">
    <source>
        <dbReference type="EMBL" id="MCJ0742126.1"/>
    </source>
</evidence>